<protein>
    <recommendedName>
        <fullName evidence="3">Extracellular serine-rich protein</fullName>
    </recommendedName>
</protein>
<dbReference type="Gene3D" id="2.60.40.420">
    <property type="entry name" value="Cupredoxins - blue copper proteins"/>
    <property type="match status" value="1"/>
</dbReference>
<dbReference type="PANTHER" id="PTHR34883">
    <property type="entry name" value="SERINE-RICH PROTEIN, PUTATIVE-RELATED-RELATED"/>
    <property type="match status" value="1"/>
</dbReference>
<feature type="non-terminal residue" evidence="1">
    <location>
        <position position="148"/>
    </location>
</feature>
<sequence>SSAPPTHQTVIVGQTGIRFYPETITASPGSRISFSFEEFFHSVAQSSLSNPCNPLSASSPFSGAISGGEGRVWTVTVPDTNPMYFYCSVGSHCQEGMVMVVNPPSSGGGTLEGYRAAAEMAGSKSAPAQAQGGSFVAFMTTTDGTCGG</sequence>
<feature type="non-terminal residue" evidence="1">
    <location>
        <position position="1"/>
    </location>
</feature>
<dbReference type="SUPFAM" id="SSF49503">
    <property type="entry name" value="Cupredoxins"/>
    <property type="match status" value="1"/>
</dbReference>
<keyword evidence="2" id="KW-1185">Reference proteome</keyword>
<name>A0A9P4NUS6_9PEZI</name>
<evidence type="ECO:0000313" key="1">
    <source>
        <dbReference type="EMBL" id="KAF2432655.1"/>
    </source>
</evidence>
<comment type="caution">
    <text evidence="1">The sequence shown here is derived from an EMBL/GenBank/DDBJ whole genome shotgun (WGS) entry which is preliminary data.</text>
</comment>
<gene>
    <name evidence="1" type="ORF">EJ08DRAFT_573903</name>
</gene>
<accession>A0A9P4NUS6</accession>
<organism evidence="1 2">
    <name type="scientific">Tothia fuscella</name>
    <dbReference type="NCBI Taxonomy" id="1048955"/>
    <lineage>
        <taxon>Eukaryota</taxon>
        <taxon>Fungi</taxon>
        <taxon>Dikarya</taxon>
        <taxon>Ascomycota</taxon>
        <taxon>Pezizomycotina</taxon>
        <taxon>Dothideomycetes</taxon>
        <taxon>Pleosporomycetidae</taxon>
        <taxon>Venturiales</taxon>
        <taxon>Cylindrosympodiaceae</taxon>
        <taxon>Tothia</taxon>
    </lineage>
</organism>
<dbReference type="InterPro" id="IPR052953">
    <property type="entry name" value="Ser-rich/MCO-related"/>
</dbReference>
<dbReference type="Proteomes" id="UP000800235">
    <property type="component" value="Unassembled WGS sequence"/>
</dbReference>
<dbReference type="AlphaFoldDB" id="A0A9P4NUS6"/>
<reference evidence="1" key="1">
    <citation type="journal article" date="2020" name="Stud. Mycol.">
        <title>101 Dothideomycetes genomes: a test case for predicting lifestyles and emergence of pathogens.</title>
        <authorList>
            <person name="Haridas S."/>
            <person name="Albert R."/>
            <person name="Binder M."/>
            <person name="Bloem J."/>
            <person name="Labutti K."/>
            <person name="Salamov A."/>
            <person name="Andreopoulos B."/>
            <person name="Baker S."/>
            <person name="Barry K."/>
            <person name="Bills G."/>
            <person name="Bluhm B."/>
            <person name="Cannon C."/>
            <person name="Castanera R."/>
            <person name="Culley D."/>
            <person name="Daum C."/>
            <person name="Ezra D."/>
            <person name="Gonzalez J."/>
            <person name="Henrissat B."/>
            <person name="Kuo A."/>
            <person name="Liang C."/>
            <person name="Lipzen A."/>
            <person name="Lutzoni F."/>
            <person name="Magnuson J."/>
            <person name="Mondo S."/>
            <person name="Nolan M."/>
            <person name="Ohm R."/>
            <person name="Pangilinan J."/>
            <person name="Park H.-J."/>
            <person name="Ramirez L."/>
            <person name="Alfaro M."/>
            <person name="Sun H."/>
            <person name="Tritt A."/>
            <person name="Yoshinaga Y."/>
            <person name="Zwiers L.-H."/>
            <person name="Turgeon B."/>
            <person name="Goodwin S."/>
            <person name="Spatafora J."/>
            <person name="Crous P."/>
            <person name="Grigoriev I."/>
        </authorList>
    </citation>
    <scope>NUCLEOTIDE SEQUENCE</scope>
    <source>
        <strain evidence="1">CBS 130266</strain>
    </source>
</reference>
<dbReference type="OrthoDB" id="2331100at2759"/>
<dbReference type="CDD" id="cd00920">
    <property type="entry name" value="Cupredoxin"/>
    <property type="match status" value="1"/>
</dbReference>
<evidence type="ECO:0008006" key="3">
    <source>
        <dbReference type="Google" id="ProtNLM"/>
    </source>
</evidence>
<dbReference type="PANTHER" id="PTHR34883:SF15">
    <property type="entry name" value="EXTRACELLULAR SERINE-RICH PROTEIN"/>
    <property type="match status" value="1"/>
</dbReference>
<dbReference type="InterPro" id="IPR008972">
    <property type="entry name" value="Cupredoxin"/>
</dbReference>
<proteinExistence type="predicted"/>
<evidence type="ECO:0000313" key="2">
    <source>
        <dbReference type="Proteomes" id="UP000800235"/>
    </source>
</evidence>
<dbReference type="EMBL" id="MU007025">
    <property type="protein sequence ID" value="KAF2432655.1"/>
    <property type="molecule type" value="Genomic_DNA"/>
</dbReference>